<name>A0A0S4LZI9_9BURK</name>
<accession>A0A0S4LZI9</accession>
<reference evidence="2" key="1">
    <citation type="submission" date="2015-11" db="EMBL/GenBank/DDBJ databases">
        <authorList>
            <person name="Seth-Smith H.M.B."/>
        </authorList>
    </citation>
    <scope>NUCLEOTIDE SEQUENCE [LARGE SCALE GENOMIC DNA]</scope>
    <source>
        <strain evidence="2">2013Ark11</strain>
    </source>
</reference>
<sequence>MLSRDQFFHFPFSQQALERLLTRFCTTEEVALKDSIFSQVIAPNPDVSALDDELVSFLISLDGSSFEDTVVIVRRIVDSRLSSFMVSDYRDVIHARVCQLFMLLGTDTYCRLASVFSKHDLFNSIQDLFLSDPWLGFIAVHLFRSVVNKFPRTSSDKIDYKSIDDLRKSFNNLDCVFPPFVKTGEKNTEWEHVLDAYRDAELFSSNFQHRLLFLKRLDQESYFSYCLRLTNVLPSFSRLILLAQAVISMTSVMDAVTDDQESCLRKNLVSYYGNSEIESLFLVFHHLIENRMKELPWVKEDDRNVLLVTLLKLIRSSVRQYVAITSDAVCKKLSEVSGILPEKFSGGLILSCDQWIPHTDREVDLAAASALLSNSSADVHHFLQNYKNIGCNNYRLLVSRLGKKLRYSPAWITIGSVALLIEAIADDSVSYPLMIRIGSLWLMVLREVDHDSMKVLAAKVGKKKSKKFCNQNNKYILYDFRHGASYTCLKLRRFIEVLWALLGVQIWRSSSDSETINDSLSSGQSPRCNVGPFGITRVWNDKLLRMEWCVDRANWPSKKFFDPVRLRRWLRVECGIYRDGAILQESLYSSVANDDQFGSVLVSSACSCTDKVVRNFLLHGHHADNDEEMRAWSEMYSLPIVFPAFTIDTDKPYFPDVVSVSQLLLGRSISRRDDSRFFAWGGLMALCCRQRGSYWWQNGLLLLQNAFYCQVDLDFVINAVTLLPRVVGFGDDSSWVYSENYLSLAAGLAQLYNLPLSASDLGKWRSFLVEFVHDSPFDVDYDCGVCPAKLLEPHTLFQ</sequence>
<dbReference type="EMBL" id="LN906597">
    <property type="protein sequence ID" value="CUT16981.1"/>
    <property type="molecule type" value="Genomic_DNA"/>
</dbReference>
<organism evidence="1 2">
    <name type="scientific">Candidatus Ichthyocystis hellenicum</name>
    <dbReference type="NCBI Taxonomy" id="1561003"/>
    <lineage>
        <taxon>Bacteria</taxon>
        <taxon>Pseudomonadati</taxon>
        <taxon>Pseudomonadota</taxon>
        <taxon>Betaproteobacteria</taxon>
        <taxon>Burkholderiales</taxon>
        <taxon>Candidatus Ichthyocystis</taxon>
    </lineage>
</organism>
<gene>
    <name evidence="1" type="ORF">Ark11_0122</name>
</gene>
<proteinExistence type="predicted"/>
<protein>
    <submittedName>
        <fullName evidence="1">Uncharacterized protein</fullName>
    </submittedName>
</protein>
<dbReference type="RefSeq" id="WP_092343115.1">
    <property type="nucleotide sequence ID" value="NZ_FLSL01000091.1"/>
</dbReference>
<evidence type="ECO:0000313" key="1">
    <source>
        <dbReference type="EMBL" id="CUT16981.1"/>
    </source>
</evidence>
<evidence type="ECO:0000313" key="2">
    <source>
        <dbReference type="Proteomes" id="UP000198651"/>
    </source>
</evidence>
<dbReference type="Proteomes" id="UP000198651">
    <property type="component" value="Chromosome I"/>
</dbReference>
<keyword evidence="2" id="KW-1185">Reference proteome</keyword>
<dbReference type="OrthoDB" id="9869103at2"/>
<dbReference type="AlphaFoldDB" id="A0A0S4LZI9"/>